<organism evidence="2 3">
    <name type="scientific">Mycobacteroides chelonae</name>
    <name type="common">Mycobacterium chelonae</name>
    <dbReference type="NCBI Taxonomy" id="1774"/>
    <lineage>
        <taxon>Bacteria</taxon>
        <taxon>Bacillati</taxon>
        <taxon>Actinomycetota</taxon>
        <taxon>Actinomycetes</taxon>
        <taxon>Mycobacteriales</taxon>
        <taxon>Mycobacteriaceae</taxon>
        <taxon>Mycobacteroides</taxon>
    </lineage>
</organism>
<evidence type="ECO:0000256" key="1">
    <source>
        <dbReference type="SAM" id="MobiDB-lite"/>
    </source>
</evidence>
<keyword evidence="3" id="KW-1185">Reference proteome</keyword>
<sequence>MPEFADLFPGATRSTANYRGDIAAHIMADTHPFGPDLHGAYYAPVSAVYDPATDHTKVTFRPIPRRQPTKRKREEQPSPFGLNRRQRRLLGDTKHGKQSRGNS</sequence>
<dbReference type="EMBL" id="MLIS01000072">
    <property type="protein sequence ID" value="OHU75850.1"/>
    <property type="molecule type" value="Genomic_DNA"/>
</dbReference>
<dbReference type="AlphaFoldDB" id="A0A1S1LY47"/>
<feature type="region of interest" description="Disordered" evidence="1">
    <location>
        <begin position="53"/>
        <end position="103"/>
    </location>
</feature>
<dbReference type="RefSeq" id="WP_070917004.1">
    <property type="nucleotide sequence ID" value="NZ_MLIR01000012.1"/>
</dbReference>
<evidence type="ECO:0000313" key="2">
    <source>
        <dbReference type="EMBL" id="OHU75850.1"/>
    </source>
</evidence>
<name>A0A1S1LY47_MYCCH</name>
<protein>
    <submittedName>
        <fullName evidence="2">Uncharacterized protein</fullName>
    </submittedName>
</protein>
<comment type="caution">
    <text evidence="2">The sequence shown here is derived from an EMBL/GenBank/DDBJ whole genome shotgun (WGS) entry which is preliminary data.</text>
</comment>
<proteinExistence type="predicted"/>
<dbReference type="Proteomes" id="UP000179441">
    <property type="component" value="Unassembled WGS sequence"/>
</dbReference>
<evidence type="ECO:0000313" key="3">
    <source>
        <dbReference type="Proteomes" id="UP000179441"/>
    </source>
</evidence>
<reference evidence="2 3" key="1">
    <citation type="submission" date="2016-10" db="EMBL/GenBank/DDBJ databases">
        <title>Evaluation of Human, Veterinary and Environmental Mycobacterium chelonae Isolates by Core Genome Phylogenomic Analysis, Targeted Gene Comparison, and Anti-microbial Susceptibility Patterns: A Tale of Mistaken Identities.</title>
        <authorList>
            <person name="Fogelson S.B."/>
            <person name="Camus A.C."/>
            <person name="Lorenz W."/>
            <person name="Vasireddy R."/>
            <person name="Vasireddy S."/>
            <person name="Smith T."/>
            <person name="Brown-Elliott B.A."/>
            <person name="Wallace R.J.Jr."/>
            <person name="Hasan N.A."/>
            <person name="Reischl U."/>
            <person name="Sanchez S."/>
        </authorList>
    </citation>
    <scope>NUCLEOTIDE SEQUENCE [LARGE SCALE GENOMIC DNA]</scope>
    <source>
        <strain evidence="2 3">15518</strain>
    </source>
</reference>
<gene>
    <name evidence="2" type="ORF">BKG84_26210</name>
</gene>
<accession>A0A1S1LY47</accession>